<reference evidence="1 2" key="1">
    <citation type="submission" date="2013-11" db="EMBL/GenBank/DDBJ databases">
        <title>The Genome Sequence of Phytophthora parasitica P10297.</title>
        <authorList>
            <consortium name="The Broad Institute Genomics Platform"/>
            <person name="Russ C."/>
            <person name="Tyler B."/>
            <person name="Panabieres F."/>
            <person name="Shan W."/>
            <person name="Tripathy S."/>
            <person name="Grunwald N."/>
            <person name="Machado M."/>
            <person name="Johnson C.S."/>
            <person name="Walker B."/>
            <person name="Young S.K."/>
            <person name="Zeng Q."/>
            <person name="Gargeya S."/>
            <person name="Fitzgerald M."/>
            <person name="Haas B."/>
            <person name="Abouelleil A."/>
            <person name="Allen A.W."/>
            <person name="Alvarado L."/>
            <person name="Arachchi H.M."/>
            <person name="Berlin A.M."/>
            <person name="Chapman S.B."/>
            <person name="Gainer-Dewar J."/>
            <person name="Goldberg J."/>
            <person name="Griggs A."/>
            <person name="Gujja S."/>
            <person name="Hansen M."/>
            <person name="Howarth C."/>
            <person name="Imamovic A."/>
            <person name="Ireland A."/>
            <person name="Larimer J."/>
            <person name="McCowan C."/>
            <person name="Murphy C."/>
            <person name="Pearson M."/>
            <person name="Poon T.W."/>
            <person name="Priest M."/>
            <person name="Roberts A."/>
            <person name="Saif S."/>
            <person name="Shea T."/>
            <person name="Sisk P."/>
            <person name="Sykes S."/>
            <person name="Wortman J."/>
            <person name="Nusbaum C."/>
            <person name="Birren B."/>
        </authorList>
    </citation>
    <scope>NUCLEOTIDE SEQUENCE [LARGE SCALE GENOMIC DNA]</scope>
    <source>
        <strain evidence="1 2">P10297</strain>
    </source>
</reference>
<dbReference type="AlphaFoldDB" id="W2ZZB7"/>
<proteinExistence type="predicted"/>
<dbReference type="EMBL" id="ANIY01000500">
    <property type="protein sequence ID" value="ETP52638.1"/>
    <property type="molecule type" value="Genomic_DNA"/>
</dbReference>
<evidence type="ECO:0000313" key="1">
    <source>
        <dbReference type="EMBL" id="ETP52638.1"/>
    </source>
</evidence>
<comment type="caution">
    <text evidence="1">The sequence shown here is derived from an EMBL/GenBank/DDBJ whole genome shotgun (WGS) entry which is preliminary data.</text>
</comment>
<evidence type="ECO:0000313" key="2">
    <source>
        <dbReference type="Proteomes" id="UP000018948"/>
    </source>
</evidence>
<gene>
    <name evidence="1" type="ORF">F442_02379</name>
</gene>
<accession>W2ZZB7</accession>
<name>W2ZZB7_PHYNI</name>
<sequence length="67" mass="7825">MATSEQDYSLVIEVETQRILVTFEKRIVLERCVGRNESDVPCVSRLWQSTRTILKAHGNCTHPQWKH</sequence>
<dbReference type="Proteomes" id="UP000018948">
    <property type="component" value="Unassembled WGS sequence"/>
</dbReference>
<organism evidence="1 2">
    <name type="scientific">Phytophthora nicotianae P10297</name>
    <dbReference type="NCBI Taxonomy" id="1317064"/>
    <lineage>
        <taxon>Eukaryota</taxon>
        <taxon>Sar</taxon>
        <taxon>Stramenopiles</taxon>
        <taxon>Oomycota</taxon>
        <taxon>Peronosporomycetes</taxon>
        <taxon>Peronosporales</taxon>
        <taxon>Peronosporaceae</taxon>
        <taxon>Phytophthora</taxon>
    </lineage>
</organism>
<protein>
    <submittedName>
        <fullName evidence="1">Uncharacterized protein</fullName>
    </submittedName>
</protein>